<sequence>MNNIDDFAALLRDEIGLSVTTDDLTRDLDEVTGWDSVHLLTVLMALERAAGRPVPMAAALEAPNLAAIYQLAVDA</sequence>
<gene>
    <name evidence="2" type="ORF">GA0070604_4191</name>
</gene>
<dbReference type="EMBL" id="FMHY01000002">
    <property type="protein sequence ID" value="SCL59999.1"/>
    <property type="molecule type" value="Genomic_DNA"/>
</dbReference>
<dbReference type="InterPro" id="IPR009081">
    <property type="entry name" value="PP-bd_ACP"/>
</dbReference>
<evidence type="ECO:0000313" key="3">
    <source>
        <dbReference type="Proteomes" id="UP000199696"/>
    </source>
</evidence>
<dbReference type="Pfam" id="PF00550">
    <property type="entry name" value="PP-binding"/>
    <property type="match status" value="1"/>
</dbReference>
<proteinExistence type="predicted"/>
<keyword evidence="3" id="KW-1185">Reference proteome</keyword>
<dbReference type="PROSITE" id="PS50075">
    <property type="entry name" value="CARRIER"/>
    <property type="match status" value="1"/>
</dbReference>
<dbReference type="Gene3D" id="1.10.1200.10">
    <property type="entry name" value="ACP-like"/>
    <property type="match status" value="1"/>
</dbReference>
<evidence type="ECO:0000313" key="2">
    <source>
        <dbReference type="EMBL" id="SCL59999.1"/>
    </source>
</evidence>
<feature type="domain" description="Carrier" evidence="1">
    <location>
        <begin position="1"/>
        <end position="75"/>
    </location>
</feature>
<dbReference type="OrthoDB" id="4257495at2"/>
<dbReference type="RefSeq" id="WP_091120969.1">
    <property type="nucleotide sequence ID" value="NZ_FMHY01000002.1"/>
</dbReference>
<dbReference type="Proteomes" id="UP000199696">
    <property type="component" value="Unassembled WGS sequence"/>
</dbReference>
<accession>A0A1C6V121</accession>
<dbReference type="STRING" id="227316.GA0070604_4191"/>
<reference evidence="3" key="1">
    <citation type="submission" date="2016-06" db="EMBL/GenBank/DDBJ databases">
        <authorList>
            <person name="Varghese N."/>
            <person name="Submissions Spin"/>
        </authorList>
    </citation>
    <scope>NUCLEOTIDE SEQUENCE [LARGE SCALE GENOMIC DNA]</scope>
    <source>
        <strain evidence="3">DSM 44814</strain>
    </source>
</reference>
<evidence type="ECO:0000259" key="1">
    <source>
        <dbReference type="PROSITE" id="PS50075"/>
    </source>
</evidence>
<organism evidence="2 3">
    <name type="scientific">Micromonospora eburnea</name>
    <dbReference type="NCBI Taxonomy" id="227316"/>
    <lineage>
        <taxon>Bacteria</taxon>
        <taxon>Bacillati</taxon>
        <taxon>Actinomycetota</taxon>
        <taxon>Actinomycetes</taxon>
        <taxon>Micromonosporales</taxon>
        <taxon>Micromonosporaceae</taxon>
        <taxon>Micromonospora</taxon>
    </lineage>
</organism>
<dbReference type="AlphaFoldDB" id="A0A1C6V121"/>
<dbReference type="SUPFAM" id="SSF47336">
    <property type="entry name" value="ACP-like"/>
    <property type="match status" value="1"/>
</dbReference>
<protein>
    <submittedName>
        <fullName evidence="2">Phosphopantetheine attachment site</fullName>
    </submittedName>
</protein>
<dbReference type="InterPro" id="IPR036736">
    <property type="entry name" value="ACP-like_sf"/>
</dbReference>
<name>A0A1C6V121_9ACTN</name>